<evidence type="ECO:0000313" key="2">
    <source>
        <dbReference type="Proteomes" id="UP000008021"/>
    </source>
</evidence>
<proteinExistence type="predicted"/>
<name>A0A0E0DLJ7_9ORYZ</name>
<dbReference type="Proteomes" id="UP000008021">
    <property type="component" value="Chromosome 5"/>
</dbReference>
<dbReference type="EnsemblPlants" id="OMERI05G02250.1">
    <property type="protein sequence ID" value="OMERI05G02250.1"/>
    <property type="gene ID" value="OMERI05G02250"/>
</dbReference>
<dbReference type="HOGENOM" id="CLU_1716157_0_0_1"/>
<sequence>MANTKKQLVCEERDKKESGGEEKITQYNADTHNSRALTSMNARTQPYPYEHLRRLGRQILEIDEVTACASLSTEAGRDPICRVKAARWHVAMMLGRIPMACQKCIAIGQWRQRWAAFSSAILQSSQVAVSTMQFFVRLCLVGSRSFARNQAKN</sequence>
<accession>A0A0E0DLJ7</accession>
<dbReference type="Gramene" id="OMERI05G02250.1">
    <property type="protein sequence ID" value="OMERI05G02250.1"/>
    <property type="gene ID" value="OMERI05G02250"/>
</dbReference>
<reference evidence="1" key="2">
    <citation type="submission" date="2018-05" db="EMBL/GenBank/DDBJ databases">
        <title>OmerRS3 (Oryza meridionalis Reference Sequence Version 3).</title>
        <authorList>
            <person name="Zhang J."/>
            <person name="Kudrna D."/>
            <person name="Lee S."/>
            <person name="Talag J."/>
            <person name="Welchert J."/>
            <person name="Wing R.A."/>
        </authorList>
    </citation>
    <scope>NUCLEOTIDE SEQUENCE [LARGE SCALE GENOMIC DNA]</scope>
    <source>
        <strain evidence="1">cv. OR44</strain>
    </source>
</reference>
<evidence type="ECO:0000313" key="1">
    <source>
        <dbReference type="EnsemblPlants" id="OMERI05G02250.1"/>
    </source>
</evidence>
<organism evidence="1">
    <name type="scientific">Oryza meridionalis</name>
    <dbReference type="NCBI Taxonomy" id="40149"/>
    <lineage>
        <taxon>Eukaryota</taxon>
        <taxon>Viridiplantae</taxon>
        <taxon>Streptophyta</taxon>
        <taxon>Embryophyta</taxon>
        <taxon>Tracheophyta</taxon>
        <taxon>Spermatophyta</taxon>
        <taxon>Magnoliopsida</taxon>
        <taxon>Liliopsida</taxon>
        <taxon>Poales</taxon>
        <taxon>Poaceae</taxon>
        <taxon>BOP clade</taxon>
        <taxon>Oryzoideae</taxon>
        <taxon>Oryzeae</taxon>
        <taxon>Oryzinae</taxon>
        <taxon>Oryza</taxon>
    </lineage>
</organism>
<reference evidence="1" key="1">
    <citation type="submission" date="2015-04" db="UniProtKB">
        <authorList>
            <consortium name="EnsemblPlants"/>
        </authorList>
    </citation>
    <scope>IDENTIFICATION</scope>
</reference>
<keyword evidence="2" id="KW-1185">Reference proteome</keyword>
<dbReference type="AlphaFoldDB" id="A0A0E0DLJ7"/>
<protein>
    <submittedName>
        <fullName evidence="1">Uncharacterized protein</fullName>
    </submittedName>
</protein>